<feature type="coiled-coil region" evidence="1">
    <location>
        <begin position="551"/>
        <end position="578"/>
    </location>
</feature>
<feature type="compositionally biased region" description="Basic and acidic residues" evidence="2">
    <location>
        <begin position="60"/>
        <end position="75"/>
    </location>
</feature>
<name>A0ABQ0LM15_MYCCL</name>
<feature type="compositionally biased region" description="Polar residues" evidence="2">
    <location>
        <begin position="189"/>
        <end position="198"/>
    </location>
</feature>
<organism evidence="4 5">
    <name type="scientific">Mycena chlorophos</name>
    <name type="common">Agaric fungus</name>
    <name type="synonym">Agaricus chlorophos</name>
    <dbReference type="NCBI Taxonomy" id="658473"/>
    <lineage>
        <taxon>Eukaryota</taxon>
        <taxon>Fungi</taxon>
        <taxon>Dikarya</taxon>
        <taxon>Basidiomycota</taxon>
        <taxon>Agaricomycotina</taxon>
        <taxon>Agaricomycetes</taxon>
        <taxon>Agaricomycetidae</taxon>
        <taxon>Agaricales</taxon>
        <taxon>Marasmiineae</taxon>
        <taxon>Mycenaceae</taxon>
        <taxon>Mycena</taxon>
    </lineage>
</organism>
<sequence length="578" mass="65010">MTTGTGKGVGIVADHTPLVSSLHRPHTCLRPYIRWVLASTTNQAPPHLDLSTGRPARKSKPSEKQAENDRRRQEKDDAENNNLRKALEAEKRKRRKAEAELQTKYAERAPPESEEEDDQPISLFTNSFTSTTVSTGPKPKPKLKKVSGKDTAIALPTPARVPLQNVNNNARGRTGRESPQMDMDDSGPLSFNDTQQPMDSDDEMNDDPLANESEPEDDQREGRKRRRSASRSSHSGGRSPSPIRPRGGSSSLVRRSPQPLVHSSSPVRSSVPPRRPRKQARTVIPPEPVVVLVKVTFVGGQPPRGGRTAVRDLSSQFQGHIKKCRYLFEVYIWTKRAFPSIDEADKWVVEIWLMICEERGEMLELTERLKSMITDYGSHARNTVVKIVEPLVDGVYGLPATPPTELEKKCKNLLKDDAFAHQDTEARTNYPYHSIIKTAIQKVFFGDKKGRGVVFSKYFSPIPVPTLALLLAVIEYVINRYSTGKYDPEDTFDEANNSARYLSHLKRLQDWDSMVPEATLEYRQQMHDDCRQDARAPAIPVPITGLSDARRAQALREIQEMQRRMAEERVARAAAMNA</sequence>
<feature type="compositionally biased region" description="Low complexity" evidence="2">
    <location>
        <begin position="122"/>
        <end position="137"/>
    </location>
</feature>
<evidence type="ECO:0000313" key="5">
    <source>
        <dbReference type="Proteomes" id="UP000815677"/>
    </source>
</evidence>
<evidence type="ECO:0000256" key="1">
    <source>
        <dbReference type="SAM" id="Coils"/>
    </source>
</evidence>
<feature type="region of interest" description="Disordered" evidence="2">
    <location>
        <begin position="41"/>
        <end position="283"/>
    </location>
</feature>
<keyword evidence="1" id="KW-0175">Coiled coil</keyword>
<feature type="compositionally biased region" description="Low complexity" evidence="2">
    <location>
        <begin position="263"/>
        <end position="272"/>
    </location>
</feature>
<gene>
    <name evidence="4" type="ORF">MCHLO_09214</name>
</gene>
<feature type="domain" description="DUF6532" evidence="3">
    <location>
        <begin position="327"/>
        <end position="511"/>
    </location>
</feature>
<dbReference type="InterPro" id="IPR045341">
    <property type="entry name" value="DUF6532"/>
</dbReference>
<evidence type="ECO:0000259" key="3">
    <source>
        <dbReference type="Pfam" id="PF20149"/>
    </source>
</evidence>
<dbReference type="Pfam" id="PF20149">
    <property type="entry name" value="DUF6532"/>
    <property type="match status" value="1"/>
</dbReference>
<evidence type="ECO:0000256" key="2">
    <source>
        <dbReference type="SAM" id="MobiDB-lite"/>
    </source>
</evidence>
<feature type="compositionally biased region" description="Basic and acidic residues" evidence="2">
    <location>
        <begin position="85"/>
        <end position="111"/>
    </location>
</feature>
<proteinExistence type="predicted"/>
<accession>A0ABQ0LM15</accession>
<dbReference type="Proteomes" id="UP000815677">
    <property type="component" value="Unassembled WGS sequence"/>
</dbReference>
<evidence type="ECO:0000313" key="4">
    <source>
        <dbReference type="EMBL" id="GAT52133.1"/>
    </source>
</evidence>
<protein>
    <recommendedName>
        <fullName evidence="3">DUF6532 domain-containing protein</fullName>
    </recommendedName>
</protein>
<reference evidence="4" key="1">
    <citation type="submission" date="2014-09" db="EMBL/GenBank/DDBJ databases">
        <title>Genome sequence of the luminous mushroom Mycena chlorophos for searching fungal bioluminescence genes.</title>
        <authorList>
            <person name="Tanaka Y."/>
            <person name="Kasuga D."/>
            <person name="Oba Y."/>
            <person name="Hase S."/>
            <person name="Sato K."/>
            <person name="Oba Y."/>
            <person name="Sakakibara Y."/>
        </authorList>
    </citation>
    <scope>NUCLEOTIDE SEQUENCE</scope>
</reference>
<keyword evidence="5" id="KW-1185">Reference proteome</keyword>
<dbReference type="EMBL" id="DF847595">
    <property type="protein sequence ID" value="GAT52133.1"/>
    <property type="molecule type" value="Genomic_DNA"/>
</dbReference>
<feature type="compositionally biased region" description="Low complexity" evidence="2">
    <location>
        <begin position="230"/>
        <end position="251"/>
    </location>
</feature>